<comment type="caution">
    <text evidence="1">The sequence shown here is derived from an EMBL/GenBank/DDBJ whole genome shotgun (WGS) entry which is preliminary data.</text>
</comment>
<name>A0AAD1XS39_EUPCR</name>
<protein>
    <submittedName>
        <fullName evidence="1">Uncharacterized protein</fullName>
    </submittedName>
</protein>
<accession>A0AAD1XS39</accession>
<dbReference type="Proteomes" id="UP001295684">
    <property type="component" value="Unassembled WGS sequence"/>
</dbReference>
<evidence type="ECO:0000313" key="2">
    <source>
        <dbReference type="Proteomes" id="UP001295684"/>
    </source>
</evidence>
<keyword evidence="2" id="KW-1185">Reference proteome</keyword>
<gene>
    <name evidence="1" type="ORF">ECRASSUSDP1_LOCUS18643</name>
</gene>
<sequence length="265" mass="30197">MGCGSSSGTSPVTVSPLTEKVLPLREQSKEEITELERLCKELLEMKKVKFNFDFEITLDMKEDNHKKFIEQTSDKEFPSFGKLVLKNVGKLSPDERGYFNEFLHGTTPVLPNYMEHFVFQGNETMVMYFIDKLIHTLEVVSQSISISDFVIDEASLSRIFDASYKVCRLKLENCKLSIKSILSLEENQENMSQNSQDQNETGRKPILRSLSIGKFKTVKEISLLAQSLGTTKITSTLNTVFVQCEEEVTTDKVNKIFNEWGFSLS</sequence>
<evidence type="ECO:0000313" key="1">
    <source>
        <dbReference type="EMBL" id="CAI2377260.1"/>
    </source>
</evidence>
<proteinExistence type="predicted"/>
<organism evidence="1 2">
    <name type="scientific">Euplotes crassus</name>
    <dbReference type="NCBI Taxonomy" id="5936"/>
    <lineage>
        <taxon>Eukaryota</taxon>
        <taxon>Sar</taxon>
        <taxon>Alveolata</taxon>
        <taxon>Ciliophora</taxon>
        <taxon>Intramacronucleata</taxon>
        <taxon>Spirotrichea</taxon>
        <taxon>Hypotrichia</taxon>
        <taxon>Euplotida</taxon>
        <taxon>Euplotidae</taxon>
        <taxon>Moneuplotes</taxon>
    </lineage>
</organism>
<dbReference type="EMBL" id="CAMPGE010018890">
    <property type="protein sequence ID" value="CAI2377260.1"/>
    <property type="molecule type" value="Genomic_DNA"/>
</dbReference>
<dbReference type="AlphaFoldDB" id="A0AAD1XS39"/>
<reference evidence="1" key="1">
    <citation type="submission" date="2023-07" db="EMBL/GenBank/DDBJ databases">
        <authorList>
            <consortium name="AG Swart"/>
            <person name="Singh M."/>
            <person name="Singh A."/>
            <person name="Seah K."/>
            <person name="Emmerich C."/>
        </authorList>
    </citation>
    <scope>NUCLEOTIDE SEQUENCE</scope>
    <source>
        <strain evidence="1">DP1</strain>
    </source>
</reference>